<name>A0A0C5JAH1_9PROT</name>
<dbReference type="PATRIC" id="fig|1565605.3.peg.2502"/>
<proteinExistence type="predicted"/>
<evidence type="ECO:0008006" key="3">
    <source>
        <dbReference type="Google" id="ProtNLM"/>
    </source>
</evidence>
<keyword evidence="2" id="KW-1185">Reference proteome</keyword>
<dbReference type="AlphaFoldDB" id="A0A0C5JAH1"/>
<reference evidence="1 2" key="1">
    <citation type="journal article" date="2015" name="Genome Announc.">
        <title>Complete Genome Sequence of a Novel Bacterium within the Family Rhodocyclaceae That Degrades Polycyclic Aromatic Hydrocarbons.</title>
        <authorList>
            <person name="Singleton D.R."/>
            <person name="Dickey A.N."/>
            <person name="Scholl E.H."/>
            <person name="Wright F.A."/>
            <person name="Aitken M.D."/>
        </authorList>
    </citation>
    <scope>NUCLEOTIDE SEQUENCE [LARGE SCALE GENOMIC DNA]</scope>
    <source>
        <strain evidence="2">PG1-Ca6</strain>
    </source>
</reference>
<dbReference type="InterPro" id="IPR025528">
    <property type="entry name" value="BrnA_antitoxin"/>
</dbReference>
<dbReference type="Proteomes" id="UP000061603">
    <property type="component" value="Chromosome"/>
</dbReference>
<dbReference type="HOGENOM" id="CLU_140900_4_0_4"/>
<gene>
    <name evidence="1" type="ORF">PG1C_11760</name>
</gene>
<organism evidence="1 2">
    <name type="scientific">Rugosibacter aromaticivorans</name>
    <dbReference type="NCBI Taxonomy" id="1565605"/>
    <lineage>
        <taxon>Bacteria</taxon>
        <taxon>Pseudomonadati</taxon>
        <taxon>Pseudomonadota</taxon>
        <taxon>Betaproteobacteria</taxon>
        <taxon>Nitrosomonadales</taxon>
        <taxon>Sterolibacteriaceae</taxon>
        <taxon>Rugosibacter</taxon>
    </lineage>
</organism>
<dbReference type="EMBL" id="CP010554">
    <property type="protein sequence ID" value="AJP48920.1"/>
    <property type="molecule type" value="Genomic_DNA"/>
</dbReference>
<dbReference type="RefSeq" id="WP_202634984.1">
    <property type="nucleotide sequence ID" value="NZ_CP010554.1"/>
</dbReference>
<evidence type="ECO:0000313" key="1">
    <source>
        <dbReference type="EMBL" id="AJP48920.1"/>
    </source>
</evidence>
<accession>A0A0C5JAH1</accession>
<dbReference type="STRING" id="1565605.PG1C_11760"/>
<protein>
    <recommendedName>
        <fullName evidence="3">Toxin-antitoxin system antitoxin subunit</fullName>
    </recommendedName>
</protein>
<dbReference type="KEGG" id="rbu:PG1C_11760"/>
<dbReference type="Pfam" id="PF14384">
    <property type="entry name" value="BrnA_antitoxin"/>
    <property type="match status" value="1"/>
</dbReference>
<evidence type="ECO:0000313" key="2">
    <source>
        <dbReference type="Proteomes" id="UP000061603"/>
    </source>
</evidence>
<sequence length="109" mass="12329">MKRTSTTKTPVISDDAPKLGQKDFDRAKFRVAGKDIGRTGWQAAVRARVEKKRINIMLDTPIVAHFKSLAGERGYQTLINDTLRRAVEGEHIEADLRRIVREELDKAAN</sequence>